<dbReference type="Proteomes" id="UP001162483">
    <property type="component" value="Unassembled WGS sequence"/>
</dbReference>
<feature type="region of interest" description="Disordered" evidence="1">
    <location>
        <begin position="1"/>
        <end position="49"/>
    </location>
</feature>
<accession>A0ABN9HR03</accession>
<proteinExistence type="predicted"/>
<evidence type="ECO:0000313" key="3">
    <source>
        <dbReference type="Proteomes" id="UP001162483"/>
    </source>
</evidence>
<feature type="compositionally biased region" description="Polar residues" evidence="1">
    <location>
        <begin position="18"/>
        <end position="49"/>
    </location>
</feature>
<comment type="caution">
    <text evidence="2">The sequence shown here is derived from an EMBL/GenBank/DDBJ whole genome shotgun (WGS) entry which is preliminary data.</text>
</comment>
<gene>
    <name evidence="2" type="ORF">SPARVUS_LOCUS16448482</name>
</gene>
<organism evidence="2 3">
    <name type="scientific">Staurois parvus</name>
    <dbReference type="NCBI Taxonomy" id="386267"/>
    <lineage>
        <taxon>Eukaryota</taxon>
        <taxon>Metazoa</taxon>
        <taxon>Chordata</taxon>
        <taxon>Craniata</taxon>
        <taxon>Vertebrata</taxon>
        <taxon>Euteleostomi</taxon>
        <taxon>Amphibia</taxon>
        <taxon>Batrachia</taxon>
        <taxon>Anura</taxon>
        <taxon>Neobatrachia</taxon>
        <taxon>Ranoidea</taxon>
        <taxon>Ranidae</taxon>
        <taxon>Staurois</taxon>
    </lineage>
</organism>
<evidence type="ECO:0000313" key="2">
    <source>
        <dbReference type="EMBL" id="CAI9623318.1"/>
    </source>
</evidence>
<dbReference type="EMBL" id="CATNWA010021621">
    <property type="protein sequence ID" value="CAI9623318.1"/>
    <property type="molecule type" value="Genomic_DNA"/>
</dbReference>
<feature type="non-terminal residue" evidence="2">
    <location>
        <position position="49"/>
    </location>
</feature>
<reference evidence="2" key="1">
    <citation type="submission" date="2023-05" db="EMBL/GenBank/DDBJ databases">
        <authorList>
            <person name="Stuckert A."/>
        </authorList>
    </citation>
    <scope>NUCLEOTIDE SEQUENCE</scope>
</reference>
<name>A0ABN9HR03_9NEOB</name>
<protein>
    <submittedName>
        <fullName evidence="2">Uncharacterized protein</fullName>
    </submittedName>
</protein>
<keyword evidence="3" id="KW-1185">Reference proteome</keyword>
<evidence type="ECO:0000256" key="1">
    <source>
        <dbReference type="SAM" id="MobiDB-lite"/>
    </source>
</evidence>
<sequence>MSKNFNTHQQCVRRPESGTWQSVAMETSSNERPSSGTHYETTSGLGSSR</sequence>
<feature type="compositionally biased region" description="Polar residues" evidence="1">
    <location>
        <begin position="1"/>
        <end position="10"/>
    </location>
</feature>